<evidence type="ECO:0000313" key="2">
    <source>
        <dbReference type="EMBL" id="KAG6945559.1"/>
    </source>
</evidence>
<feature type="non-terminal residue" evidence="2">
    <location>
        <position position="69"/>
    </location>
</feature>
<evidence type="ECO:0000313" key="3">
    <source>
        <dbReference type="Proteomes" id="UP000709295"/>
    </source>
</evidence>
<comment type="caution">
    <text evidence="2">The sequence shown here is derived from an EMBL/GenBank/DDBJ whole genome shotgun (WGS) entry which is preliminary data.</text>
</comment>
<sequence length="69" mass="7597">AIAFIDSFDTGLDLDTLNPNRSIQTQDDLPSASSDTDGKRSNVNGVKRKRETNYSTRAQQGRKAEIQAL</sequence>
<dbReference type="AlphaFoldDB" id="A0A8J5IE40"/>
<evidence type="ECO:0000256" key="1">
    <source>
        <dbReference type="SAM" id="MobiDB-lite"/>
    </source>
</evidence>
<reference evidence="2" key="1">
    <citation type="submission" date="2021-01" db="EMBL/GenBank/DDBJ databases">
        <title>Phytophthora aleatoria, a newly-described species from Pinus radiata is distinct from Phytophthora cactorum isolates based on comparative genomics.</title>
        <authorList>
            <person name="Mcdougal R."/>
            <person name="Panda P."/>
            <person name="Williams N."/>
            <person name="Studholme D.J."/>
        </authorList>
    </citation>
    <scope>NUCLEOTIDE SEQUENCE</scope>
    <source>
        <strain evidence="2">NZFS 4037</strain>
    </source>
</reference>
<organism evidence="2 3">
    <name type="scientific">Phytophthora aleatoria</name>
    <dbReference type="NCBI Taxonomy" id="2496075"/>
    <lineage>
        <taxon>Eukaryota</taxon>
        <taxon>Sar</taxon>
        <taxon>Stramenopiles</taxon>
        <taxon>Oomycota</taxon>
        <taxon>Peronosporomycetes</taxon>
        <taxon>Peronosporales</taxon>
        <taxon>Peronosporaceae</taxon>
        <taxon>Phytophthora</taxon>
    </lineage>
</organism>
<proteinExistence type="predicted"/>
<feature type="region of interest" description="Disordered" evidence="1">
    <location>
        <begin position="15"/>
        <end position="69"/>
    </location>
</feature>
<accession>A0A8J5IE40</accession>
<feature type="non-terminal residue" evidence="2">
    <location>
        <position position="1"/>
    </location>
</feature>
<protein>
    <submittedName>
        <fullName evidence="2">Uncharacterized protein</fullName>
    </submittedName>
</protein>
<dbReference type="EMBL" id="JAENGY010002075">
    <property type="protein sequence ID" value="KAG6945559.1"/>
    <property type="molecule type" value="Genomic_DNA"/>
</dbReference>
<name>A0A8J5IE40_9STRA</name>
<dbReference type="Proteomes" id="UP000709295">
    <property type="component" value="Unassembled WGS sequence"/>
</dbReference>
<gene>
    <name evidence="2" type="ORF">JG688_00016496</name>
</gene>
<feature type="compositionally biased region" description="Polar residues" evidence="1">
    <location>
        <begin position="17"/>
        <end position="35"/>
    </location>
</feature>
<keyword evidence="3" id="KW-1185">Reference proteome</keyword>